<comment type="caution">
    <text evidence="1">The sequence shown here is derived from an EMBL/GenBank/DDBJ whole genome shotgun (WGS) entry which is preliminary data.</text>
</comment>
<reference evidence="1" key="1">
    <citation type="journal article" date="2020" name="Nat. Commun.">
        <title>Large-scale genome sequencing of mycorrhizal fungi provides insights into the early evolution of symbiotic traits.</title>
        <authorList>
            <person name="Miyauchi S."/>
            <person name="Kiss E."/>
            <person name="Kuo A."/>
            <person name="Drula E."/>
            <person name="Kohler A."/>
            <person name="Sanchez-Garcia M."/>
            <person name="Morin E."/>
            <person name="Andreopoulos B."/>
            <person name="Barry K.W."/>
            <person name="Bonito G."/>
            <person name="Buee M."/>
            <person name="Carver A."/>
            <person name="Chen C."/>
            <person name="Cichocki N."/>
            <person name="Clum A."/>
            <person name="Culley D."/>
            <person name="Crous P.W."/>
            <person name="Fauchery L."/>
            <person name="Girlanda M."/>
            <person name="Hayes R.D."/>
            <person name="Keri Z."/>
            <person name="LaButti K."/>
            <person name="Lipzen A."/>
            <person name="Lombard V."/>
            <person name="Magnuson J."/>
            <person name="Maillard F."/>
            <person name="Murat C."/>
            <person name="Nolan M."/>
            <person name="Ohm R.A."/>
            <person name="Pangilinan J."/>
            <person name="Pereira M.F."/>
            <person name="Perotto S."/>
            <person name="Peter M."/>
            <person name="Pfister S."/>
            <person name="Riley R."/>
            <person name="Sitrit Y."/>
            <person name="Stielow J.B."/>
            <person name="Szollosi G."/>
            <person name="Zifcakova L."/>
            <person name="Stursova M."/>
            <person name="Spatafora J.W."/>
            <person name="Tedersoo L."/>
            <person name="Vaario L.M."/>
            <person name="Yamada A."/>
            <person name="Yan M."/>
            <person name="Wang P."/>
            <person name="Xu J."/>
            <person name="Bruns T."/>
            <person name="Baldrian P."/>
            <person name="Vilgalys R."/>
            <person name="Dunand C."/>
            <person name="Henrissat B."/>
            <person name="Grigoriev I.V."/>
            <person name="Hibbett D."/>
            <person name="Nagy L.G."/>
            <person name="Martin F.M."/>
        </authorList>
    </citation>
    <scope>NUCLEOTIDE SEQUENCE</scope>
    <source>
        <strain evidence="1">UP504</strain>
    </source>
</reference>
<sequence>MSGLKIMPYTHPPLSLTFPRGDSGMSSAGLRAGAARVTCTLWGGWPRFWEFPQTIKPTKTRQVMT</sequence>
<evidence type="ECO:0000313" key="2">
    <source>
        <dbReference type="Proteomes" id="UP000886523"/>
    </source>
</evidence>
<keyword evidence="2" id="KW-1185">Reference proteome</keyword>
<dbReference type="Proteomes" id="UP000886523">
    <property type="component" value="Unassembled WGS sequence"/>
</dbReference>
<gene>
    <name evidence="1" type="ORF">BS47DRAFT_1353061</name>
</gene>
<protein>
    <submittedName>
        <fullName evidence="1">Uncharacterized protein</fullName>
    </submittedName>
</protein>
<name>A0A9P6AI63_9AGAM</name>
<dbReference type="AlphaFoldDB" id="A0A9P6AI63"/>
<accession>A0A9P6AI63</accession>
<dbReference type="EMBL" id="MU129121">
    <property type="protein sequence ID" value="KAF9506171.1"/>
    <property type="molecule type" value="Genomic_DNA"/>
</dbReference>
<proteinExistence type="predicted"/>
<organism evidence="1 2">
    <name type="scientific">Hydnum rufescens UP504</name>
    <dbReference type="NCBI Taxonomy" id="1448309"/>
    <lineage>
        <taxon>Eukaryota</taxon>
        <taxon>Fungi</taxon>
        <taxon>Dikarya</taxon>
        <taxon>Basidiomycota</taxon>
        <taxon>Agaricomycotina</taxon>
        <taxon>Agaricomycetes</taxon>
        <taxon>Cantharellales</taxon>
        <taxon>Hydnaceae</taxon>
        <taxon>Hydnum</taxon>
    </lineage>
</organism>
<evidence type="ECO:0000313" key="1">
    <source>
        <dbReference type="EMBL" id="KAF9506171.1"/>
    </source>
</evidence>